<comment type="caution">
    <text evidence="6">The sequence shown here is derived from an EMBL/GenBank/DDBJ whole genome shotgun (WGS) entry which is preliminary data.</text>
</comment>
<reference evidence="6 7" key="1">
    <citation type="submission" date="2007-10" db="EMBL/GenBank/DDBJ databases">
        <authorList>
            <person name="Wagner-Dobler I."/>
            <person name="Ferriera S."/>
            <person name="Johnson J."/>
            <person name="Kravitz S."/>
            <person name="Beeson K."/>
            <person name="Sutton G."/>
            <person name="Rogers Y.-H."/>
            <person name="Friedman R."/>
            <person name="Frazier M."/>
            <person name="Venter J.C."/>
        </authorList>
    </citation>
    <scope>NUCLEOTIDE SEQUENCE [LARGE SCALE GENOMIC DNA]</scope>
    <source>
        <strain evidence="6 7">DFL-43</strain>
    </source>
</reference>
<dbReference type="AlphaFoldDB" id="A9D953"/>
<dbReference type="Gene3D" id="3.90.700.10">
    <property type="entry name" value="Succinate dehydrogenase/fumarate reductase flavoprotein, catalytic domain"/>
    <property type="match status" value="1"/>
</dbReference>
<evidence type="ECO:0000256" key="4">
    <source>
        <dbReference type="ARBA" id="ARBA00023002"/>
    </source>
</evidence>
<dbReference type="PANTHER" id="PTHR43400">
    <property type="entry name" value="FUMARATE REDUCTASE"/>
    <property type="match status" value="1"/>
</dbReference>
<dbReference type="RefSeq" id="WP_007197359.1">
    <property type="nucleotide sequence ID" value="NZ_CM002917.1"/>
</dbReference>
<dbReference type="InterPro" id="IPR050315">
    <property type="entry name" value="FAD-oxidoreductase_2"/>
</dbReference>
<proteinExistence type="predicted"/>
<evidence type="ECO:0000256" key="1">
    <source>
        <dbReference type="ARBA" id="ARBA00001974"/>
    </source>
</evidence>
<dbReference type="PANTHER" id="PTHR43400:SF10">
    <property type="entry name" value="3-OXOSTEROID 1-DEHYDROGENASE"/>
    <property type="match status" value="1"/>
</dbReference>
<dbReference type="GO" id="GO:0008202">
    <property type="term" value="P:steroid metabolic process"/>
    <property type="evidence" value="ECO:0007669"/>
    <property type="project" value="UniProtKB-ARBA"/>
</dbReference>
<protein>
    <submittedName>
        <fullName evidence="6">Succinate dehydrogenase/fumarate reductase, flavoprotein subunit</fullName>
    </submittedName>
</protein>
<dbReference type="SUPFAM" id="SSF51905">
    <property type="entry name" value="FAD/NAD(P)-binding domain"/>
    <property type="match status" value="1"/>
</dbReference>
<evidence type="ECO:0000256" key="3">
    <source>
        <dbReference type="ARBA" id="ARBA00022827"/>
    </source>
</evidence>
<evidence type="ECO:0000313" key="6">
    <source>
        <dbReference type="EMBL" id="EDQ32855.1"/>
    </source>
</evidence>
<dbReference type="InterPro" id="IPR003953">
    <property type="entry name" value="FAD-dep_OxRdtase_2_FAD-bd"/>
</dbReference>
<name>A9D953_HOEPD</name>
<dbReference type="STRING" id="411684.HPDFL43_07899"/>
<dbReference type="eggNOG" id="COG1053">
    <property type="taxonomic scope" value="Bacteria"/>
</dbReference>
<dbReference type="EMBL" id="ABIA03000002">
    <property type="protein sequence ID" value="EDQ32855.1"/>
    <property type="molecule type" value="Genomic_DNA"/>
</dbReference>
<keyword evidence="3" id="KW-0274">FAD</keyword>
<keyword evidence="2" id="KW-0285">Flavoprotein</keyword>
<dbReference type="HOGENOM" id="CLU_011398_4_3_5"/>
<gene>
    <name evidence="6" type="ORF">HPDFL43_07899</name>
</gene>
<organism evidence="6 7">
    <name type="scientific">Hoeflea phototrophica (strain DSM 17068 / NCIMB 14078 / DFL-43)</name>
    <dbReference type="NCBI Taxonomy" id="411684"/>
    <lineage>
        <taxon>Bacteria</taxon>
        <taxon>Pseudomonadati</taxon>
        <taxon>Pseudomonadota</taxon>
        <taxon>Alphaproteobacteria</taxon>
        <taxon>Hyphomicrobiales</taxon>
        <taxon>Rhizobiaceae</taxon>
        <taxon>Hoeflea</taxon>
    </lineage>
</organism>
<comment type="cofactor">
    <cofactor evidence="1">
        <name>FAD</name>
        <dbReference type="ChEBI" id="CHEBI:57692"/>
    </cofactor>
</comment>
<reference evidence="6 7" key="2">
    <citation type="submission" date="2012-06" db="EMBL/GenBank/DDBJ databases">
        <authorList>
            <person name="Fiebig A."/>
        </authorList>
    </citation>
    <scope>NUCLEOTIDE SEQUENCE [LARGE SCALE GENOMIC DNA]</scope>
    <source>
        <strain evidence="6 7">DFL-43</strain>
    </source>
</reference>
<evidence type="ECO:0000256" key="2">
    <source>
        <dbReference type="ARBA" id="ARBA00022630"/>
    </source>
</evidence>
<dbReference type="Proteomes" id="UP000004291">
    <property type="component" value="Chromosome"/>
</dbReference>
<dbReference type="InterPro" id="IPR027477">
    <property type="entry name" value="Succ_DH/fumarate_Rdtase_cat_sf"/>
</dbReference>
<keyword evidence="7" id="KW-1185">Reference proteome</keyword>
<dbReference type="Pfam" id="PF00890">
    <property type="entry name" value="FAD_binding_2"/>
    <property type="match status" value="1"/>
</dbReference>
<dbReference type="Gene3D" id="3.50.50.60">
    <property type="entry name" value="FAD/NAD(P)-binding domain"/>
    <property type="match status" value="1"/>
</dbReference>
<keyword evidence="4" id="KW-0560">Oxidoreductase</keyword>
<dbReference type="SUPFAM" id="SSF56425">
    <property type="entry name" value="Succinate dehydrogenase/fumarate reductase flavoprotein, catalytic domain"/>
    <property type="match status" value="1"/>
</dbReference>
<dbReference type="GO" id="GO:0016491">
    <property type="term" value="F:oxidoreductase activity"/>
    <property type="evidence" value="ECO:0007669"/>
    <property type="project" value="UniProtKB-KW"/>
</dbReference>
<dbReference type="InterPro" id="IPR036188">
    <property type="entry name" value="FAD/NAD-bd_sf"/>
</dbReference>
<accession>A9D953</accession>
<feature type="domain" description="FAD-dependent oxidoreductase 2 FAD-binding" evidence="5">
    <location>
        <begin position="17"/>
        <end position="426"/>
    </location>
</feature>
<evidence type="ECO:0000259" key="5">
    <source>
        <dbReference type="Pfam" id="PF00890"/>
    </source>
</evidence>
<dbReference type="OrthoDB" id="3178130at2"/>
<sequence length="453" mass="47131">MSDVGSLPAFDFEVQTLIVGAGAAGLTAALAAHEAGQQVLVIEADAVPSGSTALSAGLIPAAGTRFQQAAGIDDTPALFAADIQRKAKLENDPALVAAMAQNAAPVVEWLSESHGLPFSLVTDFDYPGHARRRMHGLPSRSGRELIDRLRQAAENAGIDIVCNRRATAVHAQANRVTGLTVQAPDGVETIACQRLILACNGFGGNREMVARYMPKIENAVWFGHDGNRGEAVEWAEALGLETRSLGAFQGHGNVAHPHGILITWAVIMEGGIQVNTNGQRFWNEAQGYSEAARAVLAQPGGVAWAVFDARIAAIARQFEDFKQAEASGAVRMAEDVAALAEATGLPQANLCATLSEIPQGQTDRYGRRFGETRLTPPYAAVKVTGALFHTQGGIAVDPPTARARLSAGGLMENLHATGGAACGVSGTGDSGYLSGNGLLSAVTLGWIAGSRSG</sequence>
<evidence type="ECO:0000313" key="7">
    <source>
        <dbReference type="Proteomes" id="UP000004291"/>
    </source>
</evidence>